<gene>
    <name evidence="1" type="ORF">LCGC14_0733630</name>
</gene>
<protein>
    <submittedName>
        <fullName evidence="1">Uncharacterized protein</fullName>
    </submittedName>
</protein>
<organism evidence="1">
    <name type="scientific">marine sediment metagenome</name>
    <dbReference type="NCBI Taxonomy" id="412755"/>
    <lineage>
        <taxon>unclassified sequences</taxon>
        <taxon>metagenomes</taxon>
        <taxon>ecological metagenomes</taxon>
    </lineage>
</organism>
<reference evidence="1" key="1">
    <citation type="journal article" date="2015" name="Nature">
        <title>Complex archaea that bridge the gap between prokaryotes and eukaryotes.</title>
        <authorList>
            <person name="Spang A."/>
            <person name="Saw J.H."/>
            <person name="Jorgensen S.L."/>
            <person name="Zaremba-Niedzwiedzka K."/>
            <person name="Martijn J."/>
            <person name="Lind A.E."/>
            <person name="van Eijk R."/>
            <person name="Schleper C."/>
            <person name="Guy L."/>
            <person name="Ettema T.J."/>
        </authorList>
    </citation>
    <scope>NUCLEOTIDE SEQUENCE</scope>
</reference>
<comment type="caution">
    <text evidence="1">The sequence shown here is derived from an EMBL/GenBank/DDBJ whole genome shotgun (WGS) entry which is preliminary data.</text>
</comment>
<accession>A0A0F9QCY6</accession>
<proteinExistence type="predicted"/>
<dbReference type="EMBL" id="LAZR01001707">
    <property type="protein sequence ID" value="KKN40409.1"/>
    <property type="molecule type" value="Genomic_DNA"/>
</dbReference>
<sequence length="217" mass="25387">MKDTKFHGFVSAINARDISHGSLLLSFGLSPRITPNQQAGIAFHWIAEYIFMMHTRIDNNCISSYESKINRENLIRPDNTILVNKELRKLTKYARLIPSNIKFIHKDYYLIHSSKRSQYKYGRGYQNKDSILLLVPLNIKNSKKTPLKNIKILSVYDFCDFFGFSDEKRREFIHFAWLALGCVRDTVDRAEKLSELEQKADDYKNELKTNPKINFSN</sequence>
<dbReference type="AlphaFoldDB" id="A0A0F9QCY6"/>
<evidence type="ECO:0000313" key="1">
    <source>
        <dbReference type="EMBL" id="KKN40409.1"/>
    </source>
</evidence>
<name>A0A0F9QCY6_9ZZZZ</name>